<dbReference type="AlphaFoldDB" id="A0A0C1QP75"/>
<keyword evidence="15" id="KW-1185">Reference proteome</keyword>
<dbReference type="InterPro" id="IPR002314">
    <property type="entry name" value="aa-tRNA-synt_IIb"/>
</dbReference>
<evidence type="ECO:0000313" key="15">
    <source>
        <dbReference type="Proteomes" id="UP000031258"/>
    </source>
</evidence>
<comment type="caution">
    <text evidence="14">The sequence shown here is derived from an EMBL/GenBank/DDBJ whole genome shotgun (WGS) entry which is preliminary data.</text>
</comment>
<dbReference type="PANTHER" id="PTHR42753">
    <property type="entry name" value="MITOCHONDRIAL RIBOSOME PROTEIN L39/PROLYL-TRNA LIGASE FAMILY MEMBER"/>
    <property type="match status" value="1"/>
</dbReference>
<dbReference type="PANTHER" id="PTHR42753:SF2">
    <property type="entry name" value="PROLINE--TRNA LIGASE"/>
    <property type="match status" value="1"/>
</dbReference>
<dbReference type="InterPro" id="IPR004500">
    <property type="entry name" value="Pro-tRNA-synth_IIa_bac-type"/>
</dbReference>
<keyword evidence="9" id="KW-0648">Protein biosynthesis</keyword>
<dbReference type="PATRIC" id="fig|86105.3.peg.267"/>
<dbReference type="Gene3D" id="3.30.930.10">
    <property type="entry name" value="Bira Bifunctional Protein, Domain 2"/>
    <property type="match status" value="1"/>
</dbReference>
<dbReference type="SUPFAM" id="SSF55681">
    <property type="entry name" value="Class II aaRS and biotin synthetases"/>
    <property type="match status" value="1"/>
</dbReference>
<dbReference type="InterPro" id="IPR045864">
    <property type="entry name" value="aa-tRNA-synth_II/BPL/LPL"/>
</dbReference>
<evidence type="ECO:0000256" key="1">
    <source>
        <dbReference type="ARBA" id="ARBA00004496"/>
    </source>
</evidence>
<keyword evidence="8" id="KW-0067">ATP-binding</keyword>
<dbReference type="CDD" id="cd00861">
    <property type="entry name" value="ProRS_anticodon_short"/>
    <property type="match status" value="1"/>
</dbReference>
<evidence type="ECO:0000256" key="5">
    <source>
        <dbReference type="ARBA" id="ARBA00022490"/>
    </source>
</evidence>
<dbReference type="Proteomes" id="UP000031258">
    <property type="component" value="Unassembled WGS sequence"/>
</dbReference>
<dbReference type="SUPFAM" id="SSF52954">
    <property type="entry name" value="Class II aaRS ABD-related"/>
    <property type="match status" value="1"/>
</dbReference>
<dbReference type="STRING" id="86105.NF27_CG00330"/>
<comment type="catalytic activity">
    <reaction evidence="11">
        <text>tRNA(Pro) + L-proline + ATP = L-prolyl-tRNA(Pro) + AMP + diphosphate</text>
        <dbReference type="Rhea" id="RHEA:14305"/>
        <dbReference type="Rhea" id="RHEA-COMP:9700"/>
        <dbReference type="Rhea" id="RHEA-COMP:9702"/>
        <dbReference type="ChEBI" id="CHEBI:30616"/>
        <dbReference type="ChEBI" id="CHEBI:33019"/>
        <dbReference type="ChEBI" id="CHEBI:60039"/>
        <dbReference type="ChEBI" id="CHEBI:78442"/>
        <dbReference type="ChEBI" id="CHEBI:78532"/>
        <dbReference type="ChEBI" id="CHEBI:456215"/>
        <dbReference type="EC" id="6.1.1.15"/>
    </reaction>
</comment>
<dbReference type="InterPro" id="IPR036621">
    <property type="entry name" value="Anticodon-bd_dom_sf"/>
</dbReference>
<organism evidence="14 15">
    <name type="scientific">Candidatus Jidaibacter acanthamoebae</name>
    <dbReference type="NCBI Taxonomy" id="86105"/>
    <lineage>
        <taxon>Bacteria</taxon>
        <taxon>Pseudomonadati</taxon>
        <taxon>Pseudomonadota</taxon>
        <taxon>Alphaproteobacteria</taxon>
        <taxon>Rickettsiales</taxon>
        <taxon>Candidatus Midichloriaceae</taxon>
        <taxon>Candidatus Jidaibacter</taxon>
    </lineage>
</organism>
<accession>A0A0C1QP75</accession>
<evidence type="ECO:0000259" key="13">
    <source>
        <dbReference type="PROSITE" id="PS50862"/>
    </source>
</evidence>
<reference evidence="14 15" key="1">
    <citation type="submission" date="2014-11" db="EMBL/GenBank/DDBJ databases">
        <title>A Rickettsiales Symbiont of Amoebae With Ancient Features.</title>
        <authorList>
            <person name="Schulz F."/>
            <person name="Martijn J."/>
            <person name="Wascher F."/>
            <person name="Kostanjsek R."/>
            <person name="Ettema T.J."/>
            <person name="Horn M."/>
        </authorList>
    </citation>
    <scope>NUCLEOTIDE SEQUENCE [LARGE SCALE GENOMIC DNA]</scope>
    <source>
        <strain evidence="14 15">UWC36</strain>
    </source>
</reference>
<keyword evidence="6 14" id="KW-0436">Ligase</keyword>
<proteinExistence type="predicted"/>
<dbReference type="CDD" id="cd00779">
    <property type="entry name" value="ProRS_core_prok"/>
    <property type="match status" value="1"/>
</dbReference>
<dbReference type="InterPro" id="IPR033730">
    <property type="entry name" value="ProRS_core_prok"/>
</dbReference>
<dbReference type="InterPro" id="IPR006195">
    <property type="entry name" value="aa-tRNA-synth_II"/>
</dbReference>
<evidence type="ECO:0000256" key="10">
    <source>
        <dbReference type="ARBA" id="ARBA00023146"/>
    </source>
</evidence>
<dbReference type="GO" id="GO:0005524">
    <property type="term" value="F:ATP binding"/>
    <property type="evidence" value="ECO:0007669"/>
    <property type="project" value="UniProtKB-KW"/>
</dbReference>
<dbReference type="InterPro" id="IPR002316">
    <property type="entry name" value="Pro-tRNA-ligase_IIa"/>
</dbReference>
<evidence type="ECO:0000256" key="4">
    <source>
        <dbReference type="ARBA" id="ARBA00019110"/>
    </source>
</evidence>
<protein>
    <recommendedName>
        <fullName evidence="4 12">Proline--tRNA ligase</fullName>
        <ecNumber evidence="3 12">6.1.1.15</ecNumber>
    </recommendedName>
</protein>
<evidence type="ECO:0000256" key="2">
    <source>
        <dbReference type="ARBA" id="ARBA00011738"/>
    </source>
</evidence>
<evidence type="ECO:0000256" key="8">
    <source>
        <dbReference type="ARBA" id="ARBA00022840"/>
    </source>
</evidence>
<evidence type="ECO:0000256" key="11">
    <source>
        <dbReference type="ARBA" id="ARBA00047671"/>
    </source>
</evidence>
<keyword evidence="7" id="KW-0547">Nucleotide-binding</keyword>
<dbReference type="NCBIfam" id="TIGR00409">
    <property type="entry name" value="proS_fam_II"/>
    <property type="match status" value="1"/>
</dbReference>
<dbReference type="EMBL" id="JSWE01000058">
    <property type="protein sequence ID" value="KIE05853.1"/>
    <property type="molecule type" value="Genomic_DNA"/>
</dbReference>
<dbReference type="InterPro" id="IPR044140">
    <property type="entry name" value="ProRS_anticodon_short"/>
</dbReference>
<gene>
    <name evidence="14" type="primary">proS_2</name>
    <name evidence="14" type="ORF">NF27_CG00330</name>
</gene>
<keyword evidence="5" id="KW-0963">Cytoplasm</keyword>
<comment type="subunit">
    <text evidence="2">Homodimer.</text>
</comment>
<keyword evidence="10" id="KW-0030">Aminoacyl-tRNA synthetase</keyword>
<evidence type="ECO:0000313" key="14">
    <source>
        <dbReference type="EMBL" id="KIE05853.1"/>
    </source>
</evidence>
<dbReference type="NCBIfam" id="NF008979">
    <property type="entry name" value="PRK12325.1"/>
    <property type="match status" value="1"/>
</dbReference>
<name>A0A0C1QP75_9RICK</name>
<dbReference type="InterPro" id="IPR004154">
    <property type="entry name" value="Anticodon-bd"/>
</dbReference>
<evidence type="ECO:0000256" key="12">
    <source>
        <dbReference type="NCBIfam" id="TIGR00409"/>
    </source>
</evidence>
<dbReference type="FunFam" id="3.30.930.10:FF:000042">
    <property type="entry name" value="probable proline--tRNA ligase, mitochondrial"/>
    <property type="match status" value="1"/>
</dbReference>
<dbReference type="Pfam" id="PF03129">
    <property type="entry name" value="HGTP_anticodon"/>
    <property type="match status" value="1"/>
</dbReference>
<dbReference type="GO" id="GO:0004827">
    <property type="term" value="F:proline-tRNA ligase activity"/>
    <property type="evidence" value="ECO:0007669"/>
    <property type="project" value="UniProtKB-UniRule"/>
</dbReference>
<sequence length="428" mass="48462">MMRLSKYFLPILKETPIEASVVSHQLMLRSGMIRQLTSGIYNWLPLGLKVLKNIENIIREEMDASGAQEVLMPCIQPAELWKKSGRFGGTDDLSEEMLKMKDRHGNQLLFAPTAEEVISELFNNNTQSYRDLPKNLYQISWKFRDEIRPRFGLMRGREFLMKDAYSFDIDKEAALKTYKTMMQTYINIFNRLGLKAIPVTADSGSIGGDYSHEFHILSETGESTIYYDRELEKHLNSNFDLELFSKYYAADKDKHNPKECKVSEENLLVKKGIEVGHVFYLGQKYSKSLEVTLQGKDGQLIYPHMGCYGIGVSRLIAAIIEASHDEKGIIWPASVAPFSLGLINLKAEDEKCNAACMQVINTIPNVLYDDTSDSAGAKFAKMDLIGLPWQLVVGPRGISTGMVELKNRKTGEKEELSLETAINKLRQC</sequence>
<feature type="domain" description="Aminoacyl-transfer RNA synthetases class-II family profile" evidence="13">
    <location>
        <begin position="34"/>
        <end position="332"/>
    </location>
</feature>
<evidence type="ECO:0000256" key="3">
    <source>
        <dbReference type="ARBA" id="ARBA00012831"/>
    </source>
</evidence>
<dbReference type="GO" id="GO:0006433">
    <property type="term" value="P:prolyl-tRNA aminoacylation"/>
    <property type="evidence" value="ECO:0007669"/>
    <property type="project" value="UniProtKB-UniRule"/>
</dbReference>
<dbReference type="EC" id="6.1.1.15" evidence="3 12"/>
<evidence type="ECO:0000256" key="7">
    <source>
        <dbReference type="ARBA" id="ARBA00022741"/>
    </source>
</evidence>
<dbReference type="PRINTS" id="PR01046">
    <property type="entry name" value="TRNASYNTHPRO"/>
</dbReference>
<evidence type="ECO:0000256" key="6">
    <source>
        <dbReference type="ARBA" id="ARBA00022598"/>
    </source>
</evidence>
<dbReference type="PROSITE" id="PS50862">
    <property type="entry name" value="AA_TRNA_LIGASE_II"/>
    <property type="match status" value="1"/>
</dbReference>
<dbReference type="InterPro" id="IPR050062">
    <property type="entry name" value="Pro-tRNA_synthetase"/>
</dbReference>
<dbReference type="GO" id="GO:0005829">
    <property type="term" value="C:cytosol"/>
    <property type="evidence" value="ECO:0007669"/>
    <property type="project" value="TreeGrafter"/>
</dbReference>
<comment type="subcellular location">
    <subcellularLocation>
        <location evidence="1">Cytoplasm</location>
    </subcellularLocation>
</comment>
<evidence type="ECO:0000256" key="9">
    <source>
        <dbReference type="ARBA" id="ARBA00022917"/>
    </source>
</evidence>
<dbReference type="Gene3D" id="3.40.50.800">
    <property type="entry name" value="Anticodon-binding domain"/>
    <property type="match status" value="1"/>
</dbReference>
<dbReference type="Pfam" id="PF00587">
    <property type="entry name" value="tRNA-synt_2b"/>
    <property type="match status" value="1"/>
</dbReference>